<dbReference type="PANTHER" id="PTHR43157">
    <property type="entry name" value="PHOSPHATIDYLINOSITOL-GLYCAN BIOSYNTHESIS CLASS F PROTEIN-RELATED"/>
    <property type="match status" value="1"/>
</dbReference>
<protein>
    <submittedName>
        <fullName evidence="2">SDR family NAD(P)-dependent oxidoreductase</fullName>
    </submittedName>
</protein>
<dbReference type="Proteomes" id="UP000326179">
    <property type="component" value="Chromosome"/>
</dbReference>
<dbReference type="Pfam" id="PF00106">
    <property type="entry name" value="adh_short"/>
    <property type="match status" value="1"/>
</dbReference>
<dbReference type="GO" id="GO:0016491">
    <property type="term" value="F:oxidoreductase activity"/>
    <property type="evidence" value="ECO:0007669"/>
    <property type="project" value="UniProtKB-KW"/>
</dbReference>
<dbReference type="SUPFAM" id="SSF51735">
    <property type="entry name" value="NAD(P)-binding Rossmann-fold domains"/>
    <property type="match status" value="1"/>
</dbReference>
<organism evidence="2 3">
    <name type="scientific">Streptomyces fagopyri</name>
    <dbReference type="NCBI Taxonomy" id="2662397"/>
    <lineage>
        <taxon>Bacteria</taxon>
        <taxon>Bacillati</taxon>
        <taxon>Actinomycetota</taxon>
        <taxon>Actinomycetes</taxon>
        <taxon>Kitasatosporales</taxon>
        <taxon>Streptomycetaceae</taxon>
        <taxon>Streptomyces</taxon>
    </lineage>
</organism>
<evidence type="ECO:0000256" key="1">
    <source>
        <dbReference type="ARBA" id="ARBA00023002"/>
    </source>
</evidence>
<proteinExistence type="predicted"/>
<accession>A0A5Q0L505</accession>
<dbReference type="InterPro" id="IPR002347">
    <property type="entry name" value="SDR_fam"/>
</dbReference>
<dbReference type="KEGG" id="sfy:GFH48_01420"/>
<dbReference type="Gene3D" id="3.40.50.720">
    <property type="entry name" value="NAD(P)-binding Rossmann-like Domain"/>
    <property type="match status" value="1"/>
</dbReference>
<keyword evidence="1" id="KW-0560">Oxidoreductase</keyword>
<evidence type="ECO:0000313" key="2">
    <source>
        <dbReference type="EMBL" id="QFZ72100.1"/>
    </source>
</evidence>
<dbReference type="PANTHER" id="PTHR43157:SF31">
    <property type="entry name" value="PHOSPHATIDYLINOSITOL-GLYCAN BIOSYNTHESIS CLASS F PROTEIN"/>
    <property type="match status" value="1"/>
</dbReference>
<dbReference type="AlphaFoldDB" id="A0A5Q0L505"/>
<dbReference type="EMBL" id="CP045643">
    <property type="protein sequence ID" value="QFZ72100.1"/>
    <property type="molecule type" value="Genomic_DNA"/>
</dbReference>
<name>A0A5Q0L505_9ACTN</name>
<reference evidence="2 3" key="1">
    <citation type="submission" date="2019-10" db="EMBL/GenBank/DDBJ databases">
        <title>A novel species.</title>
        <authorList>
            <person name="Gao J."/>
        </authorList>
    </citation>
    <scope>NUCLEOTIDE SEQUENCE [LARGE SCALE GENOMIC DNA]</scope>
    <source>
        <strain evidence="2 3">QMT-28</strain>
    </source>
</reference>
<gene>
    <name evidence="2" type="ORF">GFH48_01420</name>
</gene>
<dbReference type="NCBIfam" id="NF004846">
    <property type="entry name" value="PRK06197.1"/>
    <property type="match status" value="1"/>
</dbReference>
<evidence type="ECO:0000313" key="3">
    <source>
        <dbReference type="Proteomes" id="UP000326179"/>
    </source>
</evidence>
<dbReference type="InterPro" id="IPR036291">
    <property type="entry name" value="NAD(P)-bd_dom_sf"/>
</dbReference>
<sequence>MWTTAEIPGQEGKNVIVTGANSGIGYETALALYLAGANVTLACRDQGKAEQAKANMEQRSGPGSLEIGVLDLADLDSVRLFAETYLQQHTQLDVLVNNAGVGTPPAGMTRQGWEYTFGVNFLGPFALTGRLYLLLEATPGSRVVTVSSFAYVRGVIDFDNLKSEKGYDAGREYGQNKLADLMFTIELDRRVRAQGHQVVSIAAQPGANSTEITRHSTEEQVAAMKERFGGFMEPWQGALPSLYAAVSSEATAGNLYEPHENGVKGYPAKADIQAVALDETVAKKLWNVAEEATGVVYPE</sequence>
<dbReference type="PRINTS" id="PR00081">
    <property type="entry name" value="GDHRDH"/>
</dbReference>
<keyword evidence="3" id="KW-1185">Reference proteome</keyword>
<dbReference type="RefSeq" id="WP_153286468.1">
    <property type="nucleotide sequence ID" value="NZ_CP045643.1"/>
</dbReference>